<keyword evidence="1" id="KW-1133">Transmembrane helix</keyword>
<feature type="transmembrane region" description="Helical" evidence="1">
    <location>
        <begin position="165"/>
        <end position="186"/>
    </location>
</feature>
<dbReference type="InterPro" id="IPR003453">
    <property type="entry name" value="ABC_MlaE_roteobac"/>
</dbReference>
<proteinExistence type="inferred from homology"/>
<sequence>MIATAPVGYVKSETLFLRGNWDFKTPADALKQLESVIKAAPPIKAIDFKEVESLDFVFLMLLYDLLGRKKPAFLNANIYNGRVLEVVESWVKEDPSILRKEQANHPKRNLVEKLGESVATFFNTVLNTFNFCGMVLYFLARAFIKPKTLCLTPLIHHIHESGFKVLPVSILTVFVVGFAIALQGAIQLQELGFPLMSIEMTAKLALREMGPFILTLVVAGRSASSFTAQIGVMKITEELDAMHTMGLNPFAWLVLPRVLALVIVMPLMVFIADAFALLGAMVAIKYQLGVTFNHYIARLHENVGLTHFFVGLIKAPFWGFAIALVGCMRGFEVKGDTESIGTLTTISVVNALFWIIFLNALFSVIFSKLNM</sequence>
<reference evidence="3" key="1">
    <citation type="journal article" date="2019" name="Int. J. Syst. Evol. Microbiol.">
        <title>The Global Catalogue of Microorganisms (GCM) 10K type strain sequencing project: providing services to taxonomists for standard genome sequencing and annotation.</title>
        <authorList>
            <consortium name="The Broad Institute Genomics Platform"/>
            <consortium name="The Broad Institute Genome Sequencing Center for Infectious Disease"/>
            <person name="Wu L."/>
            <person name="Ma J."/>
        </authorList>
    </citation>
    <scope>NUCLEOTIDE SEQUENCE [LARGE SCALE GENOMIC DNA]</scope>
    <source>
        <strain evidence="3">CCUG 53816</strain>
    </source>
</reference>
<dbReference type="Proteomes" id="UP001595783">
    <property type="component" value="Unassembled WGS sequence"/>
</dbReference>
<dbReference type="PANTHER" id="PTHR30188:SF3">
    <property type="entry name" value="ABC TRANSPORTER PERMEASE"/>
    <property type="match status" value="1"/>
</dbReference>
<evidence type="ECO:0000256" key="1">
    <source>
        <dbReference type="RuleBase" id="RU362044"/>
    </source>
</evidence>
<keyword evidence="1" id="KW-0472">Membrane</keyword>
<accession>A0ABV7ZJ25</accession>
<protein>
    <submittedName>
        <fullName evidence="2">MlaE family lipid ABC transporter permease subunit</fullName>
    </submittedName>
</protein>
<comment type="caution">
    <text evidence="2">The sequence shown here is derived from an EMBL/GenBank/DDBJ whole genome shotgun (WGS) entry which is preliminary data.</text>
</comment>
<dbReference type="EMBL" id="JBHRZO010000006">
    <property type="protein sequence ID" value="MFC3847200.1"/>
    <property type="molecule type" value="Genomic_DNA"/>
</dbReference>
<evidence type="ECO:0000313" key="3">
    <source>
        <dbReference type="Proteomes" id="UP001595783"/>
    </source>
</evidence>
<dbReference type="RefSeq" id="WP_104751731.1">
    <property type="nucleotide sequence ID" value="NZ_FZMF01000005.1"/>
</dbReference>
<feature type="transmembrane region" description="Helical" evidence="1">
    <location>
        <begin position="343"/>
        <end position="366"/>
    </location>
</feature>
<evidence type="ECO:0000313" key="2">
    <source>
        <dbReference type="EMBL" id="MFC3847200.1"/>
    </source>
</evidence>
<feature type="transmembrane region" description="Helical" evidence="1">
    <location>
        <begin position="305"/>
        <end position="331"/>
    </location>
</feature>
<name>A0ABV7ZJ25_9HELI</name>
<gene>
    <name evidence="2" type="ORF">ACFOPX_01440</name>
</gene>
<comment type="similarity">
    <text evidence="1">Belongs to the MlaE permease family.</text>
</comment>
<keyword evidence="1" id="KW-0812">Transmembrane</keyword>
<dbReference type="Pfam" id="PF02405">
    <property type="entry name" value="MlaE"/>
    <property type="match status" value="1"/>
</dbReference>
<feature type="transmembrane region" description="Helical" evidence="1">
    <location>
        <begin position="121"/>
        <end position="144"/>
    </location>
</feature>
<organism evidence="2 3">
    <name type="scientific">Helicobacter baculiformis</name>
    <dbReference type="NCBI Taxonomy" id="427351"/>
    <lineage>
        <taxon>Bacteria</taxon>
        <taxon>Pseudomonadati</taxon>
        <taxon>Campylobacterota</taxon>
        <taxon>Epsilonproteobacteria</taxon>
        <taxon>Campylobacterales</taxon>
        <taxon>Helicobacteraceae</taxon>
        <taxon>Helicobacter</taxon>
    </lineage>
</organism>
<feature type="transmembrane region" description="Helical" evidence="1">
    <location>
        <begin position="258"/>
        <end position="284"/>
    </location>
</feature>
<keyword evidence="3" id="KW-1185">Reference proteome</keyword>
<dbReference type="InterPro" id="IPR030802">
    <property type="entry name" value="Permease_MalE"/>
</dbReference>
<dbReference type="NCBIfam" id="TIGR00056">
    <property type="entry name" value="MlaE family lipid ABC transporter permease subunit"/>
    <property type="match status" value="1"/>
</dbReference>
<dbReference type="PANTHER" id="PTHR30188">
    <property type="entry name" value="ABC TRANSPORTER PERMEASE PROTEIN-RELATED"/>
    <property type="match status" value="1"/>
</dbReference>